<name>A0ABV4NJR7_9GAMM</name>
<comment type="caution">
    <text evidence="2">The sequence shown here is derived from an EMBL/GenBank/DDBJ whole genome shotgun (WGS) entry which is preliminary data.</text>
</comment>
<evidence type="ECO:0000256" key="1">
    <source>
        <dbReference type="SAM" id="Phobius"/>
    </source>
</evidence>
<accession>A0ABV4NJR7</accession>
<evidence type="ECO:0000313" key="2">
    <source>
        <dbReference type="EMBL" id="MFA0789575.1"/>
    </source>
</evidence>
<protein>
    <submittedName>
        <fullName evidence="2">Uncharacterized protein</fullName>
    </submittedName>
</protein>
<reference evidence="2 3" key="1">
    <citation type="submission" date="2024-08" db="EMBL/GenBank/DDBJ databases">
        <authorList>
            <person name="Ishaq N."/>
        </authorList>
    </citation>
    <scope>NUCLEOTIDE SEQUENCE [LARGE SCALE GENOMIC DNA]</scope>
    <source>
        <strain evidence="2 3">JCM 30400</strain>
    </source>
</reference>
<keyword evidence="1" id="KW-0812">Transmembrane</keyword>
<evidence type="ECO:0000313" key="3">
    <source>
        <dbReference type="Proteomes" id="UP001569414"/>
    </source>
</evidence>
<sequence>MGRYINPPFEYKESHSAPMVVFASVLTTLVISYWQHPIIVTILERIFCQMPSSRKFFTDNYLDPFQIRKAPFGKIPMDLWNIWGRILGVFMAMYFDPNRKDGYIILMNRDMDGNSADAMRRIASRLMQM</sequence>
<gene>
    <name evidence="2" type="ORF">ACCI51_03390</name>
</gene>
<proteinExistence type="predicted"/>
<keyword evidence="3" id="KW-1185">Reference proteome</keyword>
<dbReference type="Proteomes" id="UP001569414">
    <property type="component" value="Unassembled WGS sequence"/>
</dbReference>
<organism evidence="2 3">
    <name type="scientific">Microbulbifer echini</name>
    <dbReference type="NCBI Taxonomy" id="1529067"/>
    <lineage>
        <taxon>Bacteria</taxon>
        <taxon>Pseudomonadati</taxon>
        <taxon>Pseudomonadota</taxon>
        <taxon>Gammaproteobacteria</taxon>
        <taxon>Cellvibrionales</taxon>
        <taxon>Microbulbiferaceae</taxon>
        <taxon>Microbulbifer</taxon>
    </lineage>
</organism>
<feature type="transmembrane region" description="Helical" evidence="1">
    <location>
        <begin position="20"/>
        <end position="43"/>
    </location>
</feature>
<dbReference type="EMBL" id="JBGMEL010000002">
    <property type="protein sequence ID" value="MFA0789575.1"/>
    <property type="molecule type" value="Genomic_DNA"/>
</dbReference>
<keyword evidence="1" id="KW-0472">Membrane</keyword>
<keyword evidence="1" id="KW-1133">Transmembrane helix</keyword>